<evidence type="ECO:0000313" key="2">
    <source>
        <dbReference type="EMBL" id="RJE16931.1"/>
    </source>
</evidence>
<proteinExistence type="predicted"/>
<dbReference type="AlphaFoldDB" id="A0A3A2ZI57"/>
<reference evidence="3" key="1">
    <citation type="submission" date="2017-02" db="EMBL/GenBank/DDBJ databases">
        <authorList>
            <person name="Tafer H."/>
            <person name="Lopandic K."/>
        </authorList>
    </citation>
    <scope>NUCLEOTIDE SEQUENCE [LARGE SCALE GENOMIC DNA]</scope>
    <source>
        <strain evidence="3">CBS 366.77</strain>
    </source>
</reference>
<dbReference type="GO" id="GO:0008716">
    <property type="term" value="F:D-alanine-D-alanine ligase activity"/>
    <property type="evidence" value="ECO:0007669"/>
    <property type="project" value="InterPro"/>
</dbReference>
<protein>
    <submittedName>
        <fullName evidence="2">D-ala D-ala ligase</fullName>
    </submittedName>
</protein>
<dbReference type="InterPro" id="IPR011095">
    <property type="entry name" value="Dala_Dala_lig_C"/>
</dbReference>
<dbReference type="EMBL" id="MVGC01002133">
    <property type="protein sequence ID" value="RJE16931.1"/>
    <property type="molecule type" value="Genomic_DNA"/>
</dbReference>
<dbReference type="Proteomes" id="UP000266188">
    <property type="component" value="Unassembled WGS sequence"/>
</dbReference>
<evidence type="ECO:0000259" key="1">
    <source>
        <dbReference type="Pfam" id="PF07478"/>
    </source>
</evidence>
<comment type="caution">
    <text evidence="2">The sequence shown here is derived from an EMBL/GenBank/DDBJ whole genome shotgun (WGS) entry which is preliminary data.</text>
</comment>
<feature type="non-terminal residue" evidence="2">
    <location>
        <position position="90"/>
    </location>
</feature>
<dbReference type="STRING" id="2070753.A0A3A2ZI57"/>
<keyword evidence="3" id="KW-1185">Reference proteome</keyword>
<gene>
    <name evidence="2" type="ORF">PHISCL_10732</name>
</gene>
<dbReference type="Pfam" id="PF07478">
    <property type="entry name" value="Dala_Dala_lig_C"/>
    <property type="match status" value="1"/>
</dbReference>
<dbReference type="SUPFAM" id="SSF56059">
    <property type="entry name" value="Glutathione synthetase ATP-binding domain-like"/>
    <property type="match status" value="1"/>
</dbReference>
<dbReference type="OrthoDB" id="2013972at2759"/>
<organism evidence="2 3">
    <name type="scientific">Aspergillus sclerotialis</name>
    <dbReference type="NCBI Taxonomy" id="2070753"/>
    <lineage>
        <taxon>Eukaryota</taxon>
        <taxon>Fungi</taxon>
        <taxon>Dikarya</taxon>
        <taxon>Ascomycota</taxon>
        <taxon>Pezizomycotina</taxon>
        <taxon>Eurotiomycetes</taxon>
        <taxon>Eurotiomycetidae</taxon>
        <taxon>Eurotiales</taxon>
        <taxon>Aspergillaceae</taxon>
        <taxon>Aspergillus</taxon>
        <taxon>Aspergillus subgen. Polypaecilum</taxon>
    </lineage>
</organism>
<evidence type="ECO:0000313" key="3">
    <source>
        <dbReference type="Proteomes" id="UP000266188"/>
    </source>
</evidence>
<sequence length="90" mass="9916">MALNEYKIPNAPFRVIRAEELGADVSRITAPLTSYPLFVKLATEGSSKGVESFNKINNSTELEPAVQELKSKFPGQAIIVESFLPGREYT</sequence>
<keyword evidence="2" id="KW-0436">Ligase</keyword>
<name>A0A3A2ZI57_9EURO</name>
<accession>A0A3A2ZI57</accession>
<dbReference type="Gene3D" id="3.30.470.20">
    <property type="entry name" value="ATP-grasp fold, B domain"/>
    <property type="match status" value="1"/>
</dbReference>
<feature type="domain" description="D-alanine--D-alanine ligase C-terminal" evidence="1">
    <location>
        <begin position="5"/>
        <end position="89"/>
    </location>
</feature>